<keyword evidence="14" id="KW-0333">Golgi apparatus</keyword>
<reference evidence="22 23" key="1">
    <citation type="submission" date="2019-08" db="EMBL/GenBank/DDBJ databases">
        <title>Complete genome sequence of Candidatus Uab amorphum.</title>
        <authorList>
            <person name="Shiratori T."/>
            <person name="Suzuki S."/>
            <person name="Kakizawa Y."/>
            <person name="Ishida K."/>
        </authorList>
    </citation>
    <scope>NUCLEOTIDE SEQUENCE [LARGE SCALE GENOMIC DNA]</scope>
    <source>
        <strain evidence="22 23">SRT547</strain>
    </source>
</reference>
<evidence type="ECO:0000256" key="3">
    <source>
        <dbReference type="ARBA" id="ARBA00004555"/>
    </source>
</evidence>
<keyword evidence="11" id="KW-0378">Hydrolase</keyword>
<evidence type="ECO:0000256" key="5">
    <source>
        <dbReference type="ARBA" id="ARBA00014116"/>
    </source>
</evidence>
<dbReference type="KEGG" id="uam:UABAM_01523"/>
<dbReference type="GO" id="GO:0046872">
    <property type="term" value="F:metal ion binding"/>
    <property type="evidence" value="ECO:0007669"/>
    <property type="project" value="UniProtKB-KW"/>
</dbReference>
<keyword evidence="18" id="KW-0458">Lysosome</keyword>
<keyword evidence="12" id="KW-0256">Endoplasmic reticulum</keyword>
<dbReference type="InterPro" id="IPR007484">
    <property type="entry name" value="Peptidase_M28"/>
</dbReference>
<keyword evidence="6" id="KW-0964">Secreted</keyword>
<evidence type="ECO:0000256" key="1">
    <source>
        <dbReference type="ARBA" id="ARBA00004240"/>
    </source>
</evidence>
<comment type="subunit">
    <text evidence="19">Homodimer. The monomeric form is inactive while the homodimer is active.</text>
</comment>
<evidence type="ECO:0000256" key="2">
    <source>
        <dbReference type="ARBA" id="ARBA00004371"/>
    </source>
</evidence>
<comment type="subcellular location">
    <subcellularLocation>
        <location evidence="1">Endoplasmic reticulum</location>
    </subcellularLocation>
    <subcellularLocation>
        <location evidence="3">Golgi apparatus</location>
    </subcellularLocation>
    <subcellularLocation>
        <location evidence="2">Lysosome</location>
    </subcellularLocation>
    <subcellularLocation>
        <location evidence="4">Secreted</location>
    </subcellularLocation>
</comment>
<dbReference type="EMBL" id="AP019860">
    <property type="protein sequence ID" value="BBM83172.1"/>
    <property type="molecule type" value="Genomic_DNA"/>
</dbReference>
<keyword evidence="13" id="KW-0862">Zinc</keyword>
<dbReference type="GO" id="GO:0070573">
    <property type="term" value="F:metallodipeptidase activity"/>
    <property type="evidence" value="ECO:0007669"/>
    <property type="project" value="InterPro"/>
</dbReference>
<accession>A0A5S9F3H5</accession>
<dbReference type="GO" id="GO:0004180">
    <property type="term" value="F:carboxypeptidase activity"/>
    <property type="evidence" value="ECO:0007669"/>
    <property type="project" value="UniProtKB-KW"/>
</dbReference>
<keyword evidence="10" id="KW-0732">Signal</keyword>
<evidence type="ECO:0000256" key="14">
    <source>
        <dbReference type="ARBA" id="ARBA00023034"/>
    </source>
</evidence>
<name>A0A5S9F3H5_UABAM</name>
<dbReference type="GO" id="GO:0006508">
    <property type="term" value="P:proteolysis"/>
    <property type="evidence" value="ECO:0007669"/>
    <property type="project" value="UniProtKB-KW"/>
</dbReference>
<keyword evidence="16" id="KW-0865">Zymogen</keyword>
<evidence type="ECO:0000256" key="9">
    <source>
        <dbReference type="ARBA" id="ARBA00022723"/>
    </source>
</evidence>
<dbReference type="PANTHER" id="PTHR12053">
    <property type="entry name" value="PROTEASE FAMILY M28 PLASMA GLUTAMATE CARBOXYPEPTIDASE-RELATED"/>
    <property type="match status" value="1"/>
</dbReference>
<dbReference type="Gene3D" id="3.40.630.10">
    <property type="entry name" value="Zn peptidases"/>
    <property type="match status" value="1"/>
</dbReference>
<evidence type="ECO:0000256" key="16">
    <source>
        <dbReference type="ARBA" id="ARBA00023145"/>
    </source>
</evidence>
<keyword evidence="15" id="KW-0482">Metalloprotease</keyword>
<evidence type="ECO:0000313" key="23">
    <source>
        <dbReference type="Proteomes" id="UP000326354"/>
    </source>
</evidence>
<dbReference type="GO" id="GO:0005576">
    <property type="term" value="C:extracellular region"/>
    <property type="evidence" value="ECO:0007669"/>
    <property type="project" value="UniProtKB-SubCell"/>
</dbReference>
<evidence type="ECO:0000256" key="10">
    <source>
        <dbReference type="ARBA" id="ARBA00022729"/>
    </source>
</evidence>
<dbReference type="RefSeq" id="WP_151967385.1">
    <property type="nucleotide sequence ID" value="NZ_AP019860.1"/>
</dbReference>
<dbReference type="GO" id="GO:0005764">
    <property type="term" value="C:lysosome"/>
    <property type="evidence" value="ECO:0007669"/>
    <property type="project" value="UniProtKB-SubCell"/>
</dbReference>
<evidence type="ECO:0000259" key="21">
    <source>
        <dbReference type="Pfam" id="PF04389"/>
    </source>
</evidence>
<evidence type="ECO:0000256" key="8">
    <source>
        <dbReference type="ARBA" id="ARBA00022670"/>
    </source>
</evidence>
<evidence type="ECO:0000256" key="18">
    <source>
        <dbReference type="ARBA" id="ARBA00023228"/>
    </source>
</evidence>
<dbReference type="Proteomes" id="UP000326354">
    <property type="component" value="Chromosome"/>
</dbReference>
<keyword evidence="23" id="KW-1185">Reference proteome</keyword>
<keyword evidence="7" id="KW-0121">Carboxypeptidase</keyword>
<evidence type="ECO:0000256" key="20">
    <source>
        <dbReference type="ARBA" id="ARBA00033328"/>
    </source>
</evidence>
<evidence type="ECO:0000256" key="7">
    <source>
        <dbReference type="ARBA" id="ARBA00022645"/>
    </source>
</evidence>
<evidence type="ECO:0000256" key="17">
    <source>
        <dbReference type="ARBA" id="ARBA00023180"/>
    </source>
</evidence>
<keyword evidence="17" id="KW-0325">Glycoprotein</keyword>
<dbReference type="OrthoDB" id="9762302at2"/>
<evidence type="ECO:0000256" key="6">
    <source>
        <dbReference type="ARBA" id="ARBA00022525"/>
    </source>
</evidence>
<dbReference type="InterPro" id="IPR039866">
    <property type="entry name" value="CPQ"/>
</dbReference>
<evidence type="ECO:0000256" key="15">
    <source>
        <dbReference type="ARBA" id="ARBA00023049"/>
    </source>
</evidence>
<evidence type="ECO:0000256" key="19">
    <source>
        <dbReference type="ARBA" id="ARBA00025833"/>
    </source>
</evidence>
<gene>
    <name evidence="22" type="ORF">UABAM_01523</name>
</gene>
<keyword evidence="9" id="KW-0479">Metal-binding</keyword>
<dbReference type="PANTHER" id="PTHR12053:SF3">
    <property type="entry name" value="CARBOXYPEPTIDASE Q"/>
    <property type="match status" value="1"/>
</dbReference>
<sequence length="459" mass="50947">MYRLIAILLIGTLFAQETKKELSVDEKMFAKIYQAALEEGQCYENLRALCKDVGPRLSGSPQAEKAVMWSKEVLEKLGMKVTLQEVMVPHWVRGAKEKAHVVAHGAIKKRTLNICALGGSVGTGEGGLRAEIVEVHQFSDLEKLGKEKISGKIVFFNRPMKATNINAFVSYSQAVGQRTRGAVEASKYGAVGVLVRSMNLRLDDYPHTGTMRYQDGVKKIPAAAVSTNDAEFLSNLLREHKVVKMNYEMHCKTLPDAKSYNVIGEVKGSEFPKEIIAVGGHLDSWDIGEGAHDDGAGCVQAIEVMHLFNVLKIKPKRTLRVVMFMNEENGLRGAREYARVAKEKGEVHVAAVESDSGGFTPRGFSIDTAWPRMEKVLKWQPLFAKYNVYAFFPGRSAADVGVLKDGRATLVGFKPDSQRYFDYHHAASDVFEAVNKRELELGSATITALMYLFDRYGME</sequence>
<dbReference type="SUPFAM" id="SSF53187">
    <property type="entry name" value="Zn-dependent exopeptidases"/>
    <property type="match status" value="1"/>
</dbReference>
<evidence type="ECO:0000256" key="13">
    <source>
        <dbReference type="ARBA" id="ARBA00022833"/>
    </source>
</evidence>
<dbReference type="Pfam" id="PF04389">
    <property type="entry name" value="Peptidase_M28"/>
    <property type="match status" value="1"/>
</dbReference>
<proteinExistence type="predicted"/>
<keyword evidence="8" id="KW-0645">Protease</keyword>
<protein>
    <recommendedName>
        <fullName evidence="5">Carboxypeptidase Q</fullName>
    </recommendedName>
    <alternativeName>
        <fullName evidence="20">Plasma glutamate carboxypeptidase</fullName>
    </alternativeName>
</protein>
<evidence type="ECO:0000256" key="12">
    <source>
        <dbReference type="ARBA" id="ARBA00022824"/>
    </source>
</evidence>
<dbReference type="AlphaFoldDB" id="A0A5S9F3H5"/>
<evidence type="ECO:0000256" key="4">
    <source>
        <dbReference type="ARBA" id="ARBA00004613"/>
    </source>
</evidence>
<evidence type="ECO:0000313" key="22">
    <source>
        <dbReference type="EMBL" id="BBM83172.1"/>
    </source>
</evidence>
<evidence type="ECO:0000256" key="11">
    <source>
        <dbReference type="ARBA" id="ARBA00022801"/>
    </source>
</evidence>
<feature type="domain" description="Peptidase M28" evidence="21">
    <location>
        <begin position="261"/>
        <end position="441"/>
    </location>
</feature>
<organism evidence="22 23">
    <name type="scientific">Uabimicrobium amorphum</name>
    <dbReference type="NCBI Taxonomy" id="2596890"/>
    <lineage>
        <taxon>Bacteria</taxon>
        <taxon>Pseudomonadati</taxon>
        <taxon>Planctomycetota</taxon>
        <taxon>Candidatus Uabimicrobiia</taxon>
        <taxon>Candidatus Uabimicrobiales</taxon>
        <taxon>Candidatus Uabimicrobiaceae</taxon>
        <taxon>Candidatus Uabimicrobium</taxon>
    </lineage>
</organism>
<dbReference type="Gene3D" id="3.50.30.30">
    <property type="match status" value="1"/>
</dbReference>